<dbReference type="Proteomes" id="UP000319160">
    <property type="component" value="Unassembled WGS sequence"/>
</dbReference>
<organism evidence="1 2">
    <name type="scientific">Xylaria flabelliformis</name>
    <dbReference type="NCBI Taxonomy" id="2512241"/>
    <lineage>
        <taxon>Eukaryota</taxon>
        <taxon>Fungi</taxon>
        <taxon>Dikarya</taxon>
        <taxon>Ascomycota</taxon>
        <taxon>Pezizomycotina</taxon>
        <taxon>Sordariomycetes</taxon>
        <taxon>Xylariomycetidae</taxon>
        <taxon>Xylariales</taxon>
        <taxon>Xylariaceae</taxon>
        <taxon>Xylaria</taxon>
    </lineage>
</organism>
<protein>
    <submittedName>
        <fullName evidence="1">Uncharacterized protein</fullName>
    </submittedName>
</protein>
<reference evidence="2" key="1">
    <citation type="submission" date="2019-06" db="EMBL/GenBank/DDBJ databases">
        <title>Draft genome sequence of the griseofulvin-producing fungus Xylaria cubensis strain G536.</title>
        <authorList>
            <person name="Mead M.E."/>
            <person name="Raja H.A."/>
            <person name="Steenwyk J.L."/>
            <person name="Knowles S.L."/>
            <person name="Oberlies N.H."/>
            <person name="Rokas A."/>
        </authorList>
    </citation>
    <scope>NUCLEOTIDE SEQUENCE [LARGE SCALE GENOMIC DNA]</scope>
    <source>
        <strain evidence="2">G536</strain>
    </source>
</reference>
<gene>
    <name evidence="1" type="ORF">FHL15_010128</name>
</gene>
<comment type="caution">
    <text evidence="1">The sequence shown here is derived from an EMBL/GenBank/DDBJ whole genome shotgun (WGS) entry which is preliminary data.</text>
</comment>
<evidence type="ECO:0000313" key="2">
    <source>
        <dbReference type="Proteomes" id="UP000319160"/>
    </source>
</evidence>
<dbReference type="EMBL" id="VFLP01000076">
    <property type="protein sequence ID" value="TRX89006.1"/>
    <property type="molecule type" value="Genomic_DNA"/>
</dbReference>
<name>A0A553HM73_9PEZI</name>
<keyword evidence="2" id="KW-1185">Reference proteome</keyword>
<accession>A0A553HM73</accession>
<evidence type="ECO:0000313" key="1">
    <source>
        <dbReference type="EMBL" id="TRX89006.1"/>
    </source>
</evidence>
<sequence>MAVLRKAPEFEQYVGNRHCCTAARKQMGPLFCDNLSRYWKLLAVVVFESPVCTRYGDTICSTGENLPLNATIPRRNGSMGFADCGALAALLVQVRDDILMLPHASRNSWSCLTLLNCVIRPFILLKSVLKLER</sequence>
<dbReference type="AlphaFoldDB" id="A0A553HM73"/>
<proteinExistence type="predicted"/>